<dbReference type="PANTHER" id="PTHR24253">
    <property type="entry name" value="TRANSMEMBRANE PROTEASE SERINE"/>
    <property type="match status" value="1"/>
</dbReference>
<comment type="similarity">
    <text evidence="2">Belongs to the peptidase S1 family. CLIP subfamily.</text>
</comment>
<dbReference type="Proteomes" id="UP001151699">
    <property type="component" value="Chromosome B"/>
</dbReference>
<dbReference type="PROSITE" id="PS00135">
    <property type="entry name" value="TRYPSIN_SER"/>
    <property type="match status" value="1"/>
</dbReference>
<evidence type="ECO:0000256" key="1">
    <source>
        <dbReference type="ARBA" id="ARBA00023157"/>
    </source>
</evidence>
<organism evidence="4 5">
    <name type="scientific">Pseudolycoriella hygida</name>
    <dbReference type="NCBI Taxonomy" id="35572"/>
    <lineage>
        <taxon>Eukaryota</taxon>
        <taxon>Metazoa</taxon>
        <taxon>Ecdysozoa</taxon>
        <taxon>Arthropoda</taxon>
        <taxon>Hexapoda</taxon>
        <taxon>Insecta</taxon>
        <taxon>Pterygota</taxon>
        <taxon>Neoptera</taxon>
        <taxon>Endopterygota</taxon>
        <taxon>Diptera</taxon>
        <taxon>Nematocera</taxon>
        <taxon>Sciaroidea</taxon>
        <taxon>Sciaridae</taxon>
        <taxon>Pseudolycoriella</taxon>
    </lineage>
</organism>
<name>A0A9Q0N229_9DIPT</name>
<dbReference type="InterPro" id="IPR033116">
    <property type="entry name" value="TRYPSIN_SER"/>
</dbReference>
<dbReference type="OrthoDB" id="60866at2759"/>
<dbReference type="GO" id="GO:0006508">
    <property type="term" value="P:proteolysis"/>
    <property type="evidence" value="ECO:0007669"/>
    <property type="project" value="InterPro"/>
</dbReference>
<dbReference type="EMBL" id="WJQU01000002">
    <property type="protein sequence ID" value="KAJ6641896.1"/>
    <property type="molecule type" value="Genomic_DNA"/>
</dbReference>
<dbReference type="InterPro" id="IPR043504">
    <property type="entry name" value="Peptidase_S1_PA_chymotrypsin"/>
</dbReference>
<feature type="non-terminal residue" evidence="4">
    <location>
        <position position="1"/>
    </location>
</feature>
<dbReference type="AlphaFoldDB" id="A0A9Q0N229"/>
<evidence type="ECO:0000313" key="4">
    <source>
        <dbReference type="EMBL" id="KAJ6641896.1"/>
    </source>
</evidence>
<dbReference type="SUPFAM" id="SSF50494">
    <property type="entry name" value="Trypsin-like serine proteases"/>
    <property type="match status" value="1"/>
</dbReference>
<proteinExistence type="inferred from homology"/>
<keyword evidence="1" id="KW-1015">Disulfide bond</keyword>
<dbReference type="Pfam" id="PF00089">
    <property type="entry name" value="Trypsin"/>
    <property type="match status" value="1"/>
</dbReference>
<dbReference type="PROSITE" id="PS50240">
    <property type="entry name" value="TRYPSIN_DOM"/>
    <property type="match status" value="1"/>
</dbReference>
<comment type="caution">
    <text evidence="4">The sequence shown here is derived from an EMBL/GenBank/DDBJ whole genome shotgun (WGS) entry which is preliminary data.</text>
</comment>
<protein>
    <submittedName>
        <fullName evidence="4">Venom prothrombin activator notecarin-D2</fullName>
    </submittedName>
</protein>
<dbReference type="GO" id="GO:0004252">
    <property type="term" value="F:serine-type endopeptidase activity"/>
    <property type="evidence" value="ECO:0007669"/>
    <property type="project" value="InterPro"/>
</dbReference>
<dbReference type="InterPro" id="IPR001254">
    <property type="entry name" value="Trypsin_dom"/>
</dbReference>
<gene>
    <name evidence="4" type="primary">FAXD2</name>
    <name evidence="4" type="ORF">Bhyg_06841</name>
</gene>
<evidence type="ECO:0000256" key="2">
    <source>
        <dbReference type="ARBA" id="ARBA00024195"/>
    </source>
</evidence>
<dbReference type="InterPro" id="IPR009003">
    <property type="entry name" value="Peptidase_S1_PA"/>
</dbReference>
<evidence type="ECO:0000259" key="3">
    <source>
        <dbReference type="PROSITE" id="PS50240"/>
    </source>
</evidence>
<feature type="non-terminal residue" evidence="4">
    <location>
        <position position="216"/>
    </location>
</feature>
<dbReference type="SMART" id="SM00020">
    <property type="entry name" value="Tryp_SPc"/>
    <property type="match status" value="1"/>
</dbReference>
<evidence type="ECO:0000313" key="5">
    <source>
        <dbReference type="Proteomes" id="UP001151699"/>
    </source>
</evidence>
<reference evidence="4" key="1">
    <citation type="submission" date="2022-07" db="EMBL/GenBank/DDBJ databases">
        <authorList>
            <person name="Trinca V."/>
            <person name="Uliana J.V.C."/>
            <person name="Torres T.T."/>
            <person name="Ward R.J."/>
            <person name="Monesi N."/>
        </authorList>
    </citation>
    <scope>NUCLEOTIDE SEQUENCE</scope>
    <source>
        <strain evidence="4">HSMRA1968</strain>
        <tissue evidence="4">Whole embryos</tissue>
    </source>
</reference>
<dbReference type="PANTHER" id="PTHR24253:SF153">
    <property type="entry name" value="SERINE PROTEASE HEPSIN"/>
    <property type="match status" value="1"/>
</dbReference>
<keyword evidence="5" id="KW-1185">Reference proteome</keyword>
<accession>A0A9Q0N229</accession>
<feature type="domain" description="Peptidase S1" evidence="3">
    <location>
        <begin position="53"/>
        <end position="216"/>
    </location>
</feature>
<sequence>AFVAATYAKTEYIKLPVRDDIIIPAEEPVYLNNRNSSRVIGGENAPRGIHHHILTADHCIPDNLNGVEAHLGVTQWNGPDHRVQSVAWIARRGQGTNPFHDLAIFGFSTPVQFSDVVAPVGMPRHGQVNDFFVGQTGWIPGWGGVGDGWLKFIPVRYVTQGNCGTSNFMICAAGRDSFDQNAVGGDSGGPMVIQTGAFHTLVGCLSFGFNRHIGGT</sequence>
<dbReference type="Gene3D" id="2.40.10.10">
    <property type="entry name" value="Trypsin-like serine proteases"/>
    <property type="match status" value="1"/>
</dbReference>